<evidence type="ECO:0000313" key="3">
    <source>
        <dbReference type="Proteomes" id="UP000224854"/>
    </source>
</evidence>
<accession>A0A2C5Z706</accession>
<organism evidence="2 3">
    <name type="scientific">Ophiocordyceps australis</name>
    <dbReference type="NCBI Taxonomy" id="1399860"/>
    <lineage>
        <taxon>Eukaryota</taxon>
        <taxon>Fungi</taxon>
        <taxon>Dikarya</taxon>
        <taxon>Ascomycota</taxon>
        <taxon>Pezizomycotina</taxon>
        <taxon>Sordariomycetes</taxon>
        <taxon>Hypocreomycetidae</taxon>
        <taxon>Hypocreales</taxon>
        <taxon>Ophiocordycipitaceae</taxon>
        <taxon>Ophiocordyceps</taxon>
    </lineage>
</organism>
<protein>
    <submittedName>
        <fullName evidence="2">Uncharacterized protein</fullName>
    </submittedName>
</protein>
<dbReference type="Proteomes" id="UP000224854">
    <property type="component" value="Unassembled WGS sequence"/>
</dbReference>
<name>A0A2C5Z706_9HYPO</name>
<gene>
    <name evidence="2" type="ORF">CDD82_4553</name>
</gene>
<sequence>MPGPEVQALERTAPEAPTRKPLAHETAVSRQLLRAQALKLIMSRLLKSQLLKLHPLIPLIKASLTLSLLGNSLGPTLKLIMSRLLKSQPLKLHPLIPLIKASLTLSLLGNSLGPLGQSHPRLLLQ</sequence>
<evidence type="ECO:0000256" key="1">
    <source>
        <dbReference type="SAM" id="MobiDB-lite"/>
    </source>
</evidence>
<comment type="caution">
    <text evidence="2">The sequence shown here is derived from an EMBL/GenBank/DDBJ whole genome shotgun (WGS) entry which is preliminary data.</text>
</comment>
<keyword evidence="3" id="KW-1185">Reference proteome</keyword>
<feature type="region of interest" description="Disordered" evidence="1">
    <location>
        <begin position="1"/>
        <end position="25"/>
    </location>
</feature>
<dbReference type="AlphaFoldDB" id="A0A2C5Z706"/>
<proteinExistence type="predicted"/>
<evidence type="ECO:0000313" key="2">
    <source>
        <dbReference type="EMBL" id="PHH75164.1"/>
    </source>
</evidence>
<reference evidence="2 3" key="1">
    <citation type="submission" date="2017-06" db="EMBL/GenBank/DDBJ databases">
        <title>Ant-infecting Ophiocordyceps genomes reveal a high diversity of potential behavioral manipulation genes and a possible major role for enterotoxins.</title>
        <authorList>
            <person name="De Bekker C."/>
            <person name="Evans H.C."/>
            <person name="Brachmann A."/>
            <person name="Hughes D.P."/>
        </authorList>
    </citation>
    <scope>NUCLEOTIDE SEQUENCE [LARGE SCALE GENOMIC DNA]</scope>
    <source>
        <strain evidence="2 3">1348a</strain>
    </source>
</reference>
<dbReference type="EMBL" id="NJEU01000387">
    <property type="protein sequence ID" value="PHH75164.1"/>
    <property type="molecule type" value="Genomic_DNA"/>
</dbReference>